<comment type="caution">
    <text evidence="2">The sequence shown here is derived from an EMBL/GenBank/DDBJ whole genome shotgun (WGS) entry which is preliminary data.</text>
</comment>
<dbReference type="EMBL" id="DXFT01000137">
    <property type="protein sequence ID" value="HIX03860.1"/>
    <property type="molecule type" value="Genomic_DNA"/>
</dbReference>
<feature type="chain" id="PRO_5038571464" evidence="1">
    <location>
        <begin position="22"/>
        <end position="225"/>
    </location>
</feature>
<reference evidence="2" key="2">
    <citation type="submission" date="2021-04" db="EMBL/GenBank/DDBJ databases">
        <authorList>
            <person name="Gilroy R."/>
        </authorList>
    </citation>
    <scope>NUCLEOTIDE SEQUENCE</scope>
    <source>
        <strain evidence="2">23274</strain>
    </source>
</reference>
<proteinExistence type="predicted"/>
<dbReference type="Proteomes" id="UP000824202">
    <property type="component" value="Unassembled WGS sequence"/>
</dbReference>
<organism evidence="2 3">
    <name type="scientific">Candidatus Odoribacter faecigallinarum</name>
    <dbReference type="NCBI Taxonomy" id="2838706"/>
    <lineage>
        <taxon>Bacteria</taxon>
        <taxon>Pseudomonadati</taxon>
        <taxon>Bacteroidota</taxon>
        <taxon>Bacteroidia</taxon>
        <taxon>Bacteroidales</taxon>
        <taxon>Odoribacteraceae</taxon>
        <taxon>Odoribacter</taxon>
    </lineage>
</organism>
<evidence type="ECO:0000256" key="1">
    <source>
        <dbReference type="SAM" id="SignalP"/>
    </source>
</evidence>
<name>A0A9D1V0G3_9BACT</name>
<keyword evidence="1" id="KW-0732">Signal</keyword>
<sequence>MKARLVSFVLAGLLTATVASAQSTKEEVRDRKAVEKYTREQLNQKATKDARKEAKGYEKEGWTVTPGALPIEKQLDKAYMMQYETDDYGYPKYIMGEAMSIGENYDAAKFQAQELAKQNLAGQIQTEITTLIDNSLANKQLSEGEAASLTETVAAGKTLISQSIGRTIPMVEMYRTLKNKNKEVLVRIAYNSAMAKEAAKNALRGELEKKSEDLHKKLEQILSGR</sequence>
<dbReference type="AlphaFoldDB" id="A0A9D1V0G3"/>
<gene>
    <name evidence="2" type="ORF">H9863_07070</name>
</gene>
<evidence type="ECO:0000313" key="3">
    <source>
        <dbReference type="Proteomes" id="UP000824202"/>
    </source>
</evidence>
<feature type="signal peptide" evidence="1">
    <location>
        <begin position="1"/>
        <end position="21"/>
    </location>
</feature>
<protein>
    <submittedName>
        <fullName evidence="2">Uncharacterized protein</fullName>
    </submittedName>
</protein>
<reference evidence="2" key="1">
    <citation type="journal article" date="2021" name="PeerJ">
        <title>Extensive microbial diversity within the chicken gut microbiome revealed by metagenomics and culture.</title>
        <authorList>
            <person name="Gilroy R."/>
            <person name="Ravi A."/>
            <person name="Getino M."/>
            <person name="Pursley I."/>
            <person name="Horton D.L."/>
            <person name="Alikhan N.F."/>
            <person name="Baker D."/>
            <person name="Gharbi K."/>
            <person name="Hall N."/>
            <person name="Watson M."/>
            <person name="Adriaenssens E.M."/>
            <person name="Foster-Nyarko E."/>
            <person name="Jarju S."/>
            <person name="Secka A."/>
            <person name="Antonio M."/>
            <person name="Oren A."/>
            <person name="Chaudhuri R.R."/>
            <person name="La Ragione R."/>
            <person name="Hildebrand F."/>
            <person name="Pallen M.J."/>
        </authorList>
    </citation>
    <scope>NUCLEOTIDE SEQUENCE</scope>
    <source>
        <strain evidence="2">23274</strain>
    </source>
</reference>
<evidence type="ECO:0000313" key="2">
    <source>
        <dbReference type="EMBL" id="HIX03860.1"/>
    </source>
</evidence>
<accession>A0A9D1V0G3</accession>